<dbReference type="SUPFAM" id="SSF57196">
    <property type="entry name" value="EGF/Laminin"/>
    <property type="match status" value="1"/>
</dbReference>
<feature type="disulfide bond" evidence="4">
    <location>
        <begin position="35"/>
        <end position="44"/>
    </location>
</feature>
<keyword evidence="2" id="KW-0677">Repeat</keyword>
<gene>
    <name evidence="7" type="ORF">C1SCF055_LOCUS18232</name>
</gene>
<evidence type="ECO:0000256" key="3">
    <source>
        <dbReference type="ARBA" id="ARBA00023157"/>
    </source>
</evidence>
<reference evidence="7" key="1">
    <citation type="submission" date="2022-10" db="EMBL/GenBank/DDBJ databases">
        <authorList>
            <person name="Chen Y."/>
            <person name="Dougan E. K."/>
            <person name="Chan C."/>
            <person name="Rhodes N."/>
            <person name="Thang M."/>
        </authorList>
    </citation>
    <scope>NUCLEOTIDE SEQUENCE</scope>
</reference>
<evidence type="ECO:0000313" key="9">
    <source>
        <dbReference type="Proteomes" id="UP001152797"/>
    </source>
</evidence>
<organism evidence="7">
    <name type="scientific">Cladocopium goreaui</name>
    <dbReference type="NCBI Taxonomy" id="2562237"/>
    <lineage>
        <taxon>Eukaryota</taxon>
        <taxon>Sar</taxon>
        <taxon>Alveolata</taxon>
        <taxon>Dinophyceae</taxon>
        <taxon>Suessiales</taxon>
        <taxon>Symbiodiniaceae</taxon>
        <taxon>Cladocopium</taxon>
    </lineage>
</organism>
<name>A0A9P1CII5_9DINO</name>
<comment type="caution">
    <text evidence="7">The sequence shown here is derived from an EMBL/GenBank/DDBJ whole genome shotgun (WGS) entry which is preliminary data.</text>
</comment>
<dbReference type="AlphaFoldDB" id="A0A9P1CII5"/>
<dbReference type="Gene3D" id="2.60.120.330">
    <property type="entry name" value="B-lactam Antibiotic, Isopenicillin N Synthase, Chain"/>
    <property type="match status" value="1"/>
</dbReference>
<keyword evidence="8" id="KW-0472">Membrane</keyword>
<dbReference type="SMART" id="SM00181">
    <property type="entry name" value="EGF"/>
    <property type="match status" value="6"/>
</dbReference>
<dbReference type="PROSITE" id="PS01186">
    <property type="entry name" value="EGF_2"/>
    <property type="match status" value="2"/>
</dbReference>
<dbReference type="InterPro" id="IPR009030">
    <property type="entry name" value="Growth_fac_rcpt_cys_sf"/>
</dbReference>
<dbReference type="EMBL" id="CAMXCT030001577">
    <property type="protein sequence ID" value="CAL4778625.1"/>
    <property type="molecule type" value="Genomic_DNA"/>
</dbReference>
<dbReference type="Pfam" id="PF23106">
    <property type="entry name" value="EGF_Teneurin"/>
    <property type="match status" value="1"/>
</dbReference>
<comment type="caution">
    <text evidence="4">Lacks conserved residue(s) required for the propagation of feature annotation.</text>
</comment>
<dbReference type="InterPro" id="IPR051216">
    <property type="entry name" value="Teneurin"/>
</dbReference>
<dbReference type="InterPro" id="IPR000742">
    <property type="entry name" value="EGF"/>
</dbReference>
<keyword evidence="3 4" id="KW-1015">Disulfide bond</keyword>
<feature type="disulfide bond" evidence="4">
    <location>
        <begin position="17"/>
        <end position="27"/>
    </location>
</feature>
<feature type="signal peptide" evidence="5">
    <location>
        <begin position="1"/>
        <end position="17"/>
    </location>
</feature>
<dbReference type="Proteomes" id="UP001152797">
    <property type="component" value="Unassembled WGS sequence"/>
</dbReference>
<reference evidence="8 9" key="2">
    <citation type="submission" date="2024-05" db="EMBL/GenBank/DDBJ databases">
        <authorList>
            <person name="Chen Y."/>
            <person name="Shah S."/>
            <person name="Dougan E. K."/>
            <person name="Thang M."/>
            <person name="Chan C."/>
        </authorList>
    </citation>
    <scope>NUCLEOTIDE SEQUENCE [LARGE SCALE GENOMIC DNA]</scope>
</reference>
<feature type="chain" id="PRO_5043270461" evidence="5">
    <location>
        <begin position="18"/>
        <end position="696"/>
    </location>
</feature>
<feature type="domain" description="EGF-like" evidence="6">
    <location>
        <begin position="13"/>
        <end position="45"/>
    </location>
</feature>
<dbReference type="PANTHER" id="PTHR11219">
    <property type="entry name" value="TENEURIN AND N-ACETYLGLUCOSAMINE-1-PHOSPHODIESTER ALPHA-N-ACETYLGLUCOSAMINIDASE"/>
    <property type="match status" value="1"/>
</dbReference>
<dbReference type="InterPro" id="IPR027443">
    <property type="entry name" value="IPNS-like_sf"/>
</dbReference>
<proteinExistence type="predicted"/>
<evidence type="ECO:0000313" key="8">
    <source>
        <dbReference type="EMBL" id="CAL4778625.1"/>
    </source>
</evidence>
<keyword evidence="8" id="KW-0812">Transmembrane</keyword>
<accession>A0A9P1CII5</accession>
<dbReference type="SUPFAM" id="SSF51197">
    <property type="entry name" value="Clavaminate synthase-like"/>
    <property type="match status" value="1"/>
</dbReference>
<dbReference type="OrthoDB" id="288590at2759"/>
<protein>
    <submittedName>
        <fullName evidence="8">Teneurin-4 (Ten-4) (Protein Odd Oz/ten-m homolog 4) (Tenascin-M4) (Ten-m4) (Teneurin transmembrane protein 4)</fullName>
    </submittedName>
</protein>
<evidence type="ECO:0000256" key="2">
    <source>
        <dbReference type="ARBA" id="ARBA00022737"/>
    </source>
</evidence>
<evidence type="ECO:0000256" key="5">
    <source>
        <dbReference type="SAM" id="SignalP"/>
    </source>
</evidence>
<evidence type="ECO:0000256" key="4">
    <source>
        <dbReference type="PROSITE-ProRule" id="PRU00076"/>
    </source>
</evidence>
<keyword evidence="9" id="KW-1185">Reference proteome</keyword>
<dbReference type="Gene3D" id="2.10.25.10">
    <property type="entry name" value="Laminin"/>
    <property type="match status" value="5"/>
</dbReference>
<dbReference type="SUPFAM" id="SSF57184">
    <property type="entry name" value="Growth factor receptor domain"/>
    <property type="match status" value="1"/>
</dbReference>
<dbReference type="EMBL" id="CAMXCT010001577">
    <property type="protein sequence ID" value="CAI3991313.1"/>
    <property type="molecule type" value="Genomic_DNA"/>
</dbReference>
<evidence type="ECO:0000259" key="6">
    <source>
        <dbReference type="PROSITE" id="PS50026"/>
    </source>
</evidence>
<dbReference type="PANTHER" id="PTHR11219:SF70">
    <property type="entry name" value="EGF-LIKE DOMAIN-CONTAINING PROTEIN"/>
    <property type="match status" value="1"/>
</dbReference>
<dbReference type="EMBL" id="CAMXCT020001577">
    <property type="protein sequence ID" value="CAL1144688.1"/>
    <property type="molecule type" value="Genomic_DNA"/>
</dbReference>
<evidence type="ECO:0000313" key="7">
    <source>
        <dbReference type="EMBL" id="CAI3991313.1"/>
    </source>
</evidence>
<keyword evidence="5" id="KW-0732">Signal</keyword>
<evidence type="ECO:0000256" key="1">
    <source>
        <dbReference type="ARBA" id="ARBA00022536"/>
    </source>
</evidence>
<keyword evidence="1 4" id="KW-0245">EGF-like domain</keyword>
<dbReference type="PROSITE" id="PS00022">
    <property type="entry name" value="EGF_1"/>
    <property type="match status" value="3"/>
</dbReference>
<sequence length="696" mass="73082">MLLGWLVLALPAQAAICHNGCSGHGSCGLLGSCICDGNWAGRDCSFQLSLDSELPMTDSKEETLDTAALFDESPASVPASMPSMPKRSALAFAQSRRAAESAWATADKLFAAARSETSRDAIERVERAVSTARSRKDEIPGSKFAGMQAPPAASVHPCRGDCSNQGMCLAGKCLCNNGFYGESCEHIRCLNDCSGNGQCLTGRCKCSASYGGEDCSQLLQTQSSLAAFLRRGLAAESEELAKQQSPLKQQKAKACPLNCNSRGDCHDGTCKCHDGWAGLSCQDYEQTSEQPALVELAEAATSCAGQCSGNGICESGKCRCNEGFYGKACERGTAEPAIQPLQLKLQQVTKEDELRTVTCSGGCSGHGECKVGICDCETGWQGTACNISAEAAQGSEEETLAPAAASWIATNAAVQSGRALRSSQSRIHQDSKPSLLSTNVQGEIEPRIERESSLGTSAATALNSWLKTARTVSKRRPVDELASLLSSAVAMAAFALLEQISLAVCAEIGRELGVELAKMPTETSSTMRCIHYDRPLESRGFGDLKAPTEPPAAGTPVRLVGLAGSLACLNGLKGSVISTSPIVVSVAGAPQAVLQARGSQSATVELANLRLLSSKAPGMYPAHTDSSLITVAPCSSAPGLEVKDLQTGEWFNVEARQSACVGRVEQLEALEWPKKMWLVLNPCVHVKQGAPCKGVA</sequence>
<dbReference type="Pfam" id="PF25024">
    <property type="entry name" value="EGF_TEN"/>
    <property type="match status" value="1"/>
</dbReference>
<dbReference type="PROSITE" id="PS50026">
    <property type="entry name" value="EGF_3"/>
    <property type="match status" value="1"/>
</dbReference>